<keyword evidence="10" id="KW-1185">Reference proteome</keyword>
<keyword evidence="4" id="KW-0722">Serine protease inhibitor</keyword>
<evidence type="ECO:0000313" key="10">
    <source>
        <dbReference type="Proteomes" id="UP000694569"/>
    </source>
</evidence>
<dbReference type="SMART" id="SM01419">
    <property type="entry name" value="Thiol-ester_cl"/>
    <property type="match status" value="1"/>
</dbReference>
<evidence type="ECO:0000256" key="2">
    <source>
        <dbReference type="ARBA" id="ARBA00022690"/>
    </source>
</evidence>
<dbReference type="PANTHER" id="PTHR11412:SF136">
    <property type="entry name" value="CD109 ANTIGEN"/>
    <property type="match status" value="1"/>
</dbReference>
<keyword evidence="2" id="KW-0646">Protease inhibitor</keyword>
<reference evidence="9" key="1">
    <citation type="submission" date="2025-08" db="UniProtKB">
        <authorList>
            <consortium name="Ensembl"/>
        </authorList>
    </citation>
    <scope>IDENTIFICATION</scope>
</reference>
<evidence type="ECO:0000256" key="5">
    <source>
        <dbReference type="ARBA" id="ARBA00022966"/>
    </source>
</evidence>
<evidence type="ECO:0000313" key="9">
    <source>
        <dbReference type="Ensembl" id="ENSLLEP00000015285.1"/>
    </source>
</evidence>
<evidence type="ECO:0000256" key="1">
    <source>
        <dbReference type="ARBA" id="ARBA00010952"/>
    </source>
</evidence>
<keyword evidence="3" id="KW-0732">Signal</keyword>
<dbReference type="InterPro" id="IPR047565">
    <property type="entry name" value="Alpha-macroglob_thiol-ester_cl"/>
</dbReference>
<dbReference type="Pfam" id="PF07703">
    <property type="entry name" value="A2M_BRD"/>
    <property type="match status" value="1"/>
</dbReference>
<dbReference type="Gene3D" id="1.50.10.20">
    <property type="match status" value="1"/>
</dbReference>
<dbReference type="GO" id="GO:0004867">
    <property type="term" value="F:serine-type endopeptidase inhibitor activity"/>
    <property type="evidence" value="ECO:0007669"/>
    <property type="project" value="UniProtKB-KW"/>
</dbReference>
<accession>A0A8C5MIV2</accession>
<evidence type="ECO:0000256" key="4">
    <source>
        <dbReference type="ARBA" id="ARBA00022900"/>
    </source>
</evidence>
<dbReference type="AlphaFoldDB" id="A0A8C5MIV2"/>
<dbReference type="Gene3D" id="2.60.120.1540">
    <property type="match status" value="1"/>
</dbReference>
<protein>
    <recommendedName>
        <fullName evidence="8">Alpha-2-macroglobulin domain-containing protein</fullName>
    </recommendedName>
</protein>
<dbReference type="Ensembl" id="ENSLLET00000015870.1">
    <property type="protein sequence ID" value="ENSLLEP00000015285.1"/>
    <property type="gene ID" value="ENSLLEG00000009477.1"/>
</dbReference>
<evidence type="ECO:0000256" key="6">
    <source>
        <dbReference type="ARBA" id="ARBA00023157"/>
    </source>
</evidence>
<dbReference type="PANTHER" id="PTHR11412">
    <property type="entry name" value="MACROGLOBULIN / COMPLEMENT"/>
    <property type="match status" value="1"/>
</dbReference>
<comment type="similarity">
    <text evidence="1">Belongs to the protease inhibitor I39 (alpha-2-macroglobulin) family.</text>
</comment>
<dbReference type="CDD" id="cd02897">
    <property type="entry name" value="A2M_2"/>
    <property type="match status" value="1"/>
</dbReference>
<feature type="domain" description="Alpha-2-macroglobulin" evidence="8">
    <location>
        <begin position="117"/>
        <end position="211"/>
    </location>
</feature>
<keyword evidence="6" id="KW-1015">Disulfide bond</keyword>
<evidence type="ECO:0000256" key="3">
    <source>
        <dbReference type="ARBA" id="ARBA00022729"/>
    </source>
</evidence>
<name>A0A8C5MIV2_9ANUR</name>
<dbReference type="Gene3D" id="2.60.40.10">
    <property type="entry name" value="Immunoglobulins"/>
    <property type="match status" value="1"/>
</dbReference>
<sequence length="805" mass="89726">MKEFMPVNDFESFPYFNKVDLSEKGETLENFWRSENSRSKYFDLEFPLLQKFSRVMAKDGVVATGKKSNTSFTLTPEQSWAPSVTLIVYLLNSDCPHNISKTSRKISIKGSFENKVNLFWSKSKLQPGENSSLSVNVGETHSLVGLRVIEKTVKKNENDLTANRVSLSLAVSRPFFISVNLPFSVTRGEQFILEVTVYNYKAGQIVAMVTLEASDAFEVITNNDVGTVAGQIKVTVPMEDKETVLFPIRTKKLGKIPIKVKATSSSEESDAVSKTIYVKAEGVKHFYSEAAVFQVSGGGTVSKTFSFSFPSDVVHDSEEAFVTVVGDILGPSIDGLESLIQMPYGCGEQNMINFAPNIYVLQYLIATKQIKEEIKKRAISYMEDGYQRELTYKRSDGSFSAFGNSDDSGSTWLSAFVFRCFLQAREFIFISKEVLDKTVQWLVQYQDVNTGIFSEPGRVIHTELQGGLNGPITLTAYILTSLLEDEIYKVIDKAMKYLESKFTEGISSNYTLSVVVYALSLANSSKASIALDQLNSRADKTGDVMYWSSPSVTTYYWQPQSTDIETAAYALLSHRVQKRILEGIPIMKWLSQQRSQLGGYSSTQDTIMALQALSQFLIVNPSDDTSLTLTVTGPGSPVSISFKINSENLLLLQSQQITVSQPLSITVSASGRGIAIFQLNINYNQKASSRRRRSALIPEAFLLDVTVIDDEADIQRLSVDICTRRNIECRGLSASLASHMYHGPHTVCPNGHEVVHVFNFYGKVSLYLCLCCWSFLFCIFTQLARPILMQFLGFFLSNISDLQDS</sequence>
<reference evidence="9" key="2">
    <citation type="submission" date="2025-09" db="UniProtKB">
        <authorList>
            <consortium name="Ensembl"/>
        </authorList>
    </citation>
    <scope>IDENTIFICATION</scope>
</reference>
<dbReference type="SUPFAM" id="SSF81296">
    <property type="entry name" value="E set domains"/>
    <property type="match status" value="1"/>
</dbReference>
<evidence type="ECO:0000259" key="8">
    <source>
        <dbReference type="SMART" id="SM01360"/>
    </source>
</evidence>
<dbReference type="PROSITE" id="PS00477">
    <property type="entry name" value="ALPHA_2_MACROGLOBULIN"/>
    <property type="match status" value="1"/>
</dbReference>
<dbReference type="InterPro" id="IPR014756">
    <property type="entry name" value="Ig_E-set"/>
</dbReference>
<dbReference type="SUPFAM" id="SSF48239">
    <property type="entry name" value="Terpenoid cyclases/Protein prenyltransferases"/>
    <property type="match status" value="1"/>
</dbReference>
<dbReference type="InterPro" id="IPR036595">
    <property type="entry name" value="A-macroglobulin_rcpt-bd_sf"/>
</dbReference>
<dbReference type="GO" id="GO:0005615">
    <property type="term" value="C:extracellular space"/>
    <property type="evidence" value="ECO:0007669"/>
    <property type="project" value="InterPro"/>
</dbReference>
<dbReference type="InterPro" id="IPR011626">
    <property type="entry name" value="Alpha-macroglobulin_TED"/>
</dbReference>
<keyword evidence="5" id="KW-0882">Thioester bond</keyword>
<dbReference type="Pfam" id="PF07678">
    <property type="entry name" value="TED_complement"/>
    <property type="match status" value="1"/>
</dbReference>
<dbReference type="Gene3D" id="2.60.40.690">
    <property type="entry name" value="Alpha-macroglobulin, receptor-binding domain"/>
    <property type="match status" value="1"/>
</dbReference>
<dbReference type="GeneTree" id="ENSGT00940000155926"/>
<keyword evidence="7" id="KW-0325">Glycoprotein</keyword>
<evidence type="ECO:0000256" key="7">
    <source>
        <dbReference type="ARBA" id="ARBA00023180"/>
    </source>
</evidence>
<dbReference type="InterPro" id="IPR001599">
    <property type="entry name" value="Macroglobln_a2"/>
</dbReference>
<dbReference type="InterPro" id="IPR019742">
    <property type="entry name" value="MacrogloblnA2_CS"/>
</dbReference>
<dbReference type="InterPro" id="IPR050473">
    <property type="entry name" value="A2M/Complement_sys"/>
</dbReference>
<dbReference type="InterPro" id="IPR013783">
    <property type="entry name" value="Ig-like_fold"/>
</dbReference>
<dbReference type="SMART" id="SM01360">
    <property type="entry name" value="A2M"/>
    <property type="match status" value="1"/>
</dbReference>
<dbReference type="InterPro" id="IPR041813">
    <property type="entry name" value="A2M_TED"/>
</dbReference>
<proteinExistence type="inferred from homology"/>
<dbReference type="FunFam" id="1.50.10.20:FF:000001">
    <property type="entry name" value="CD109 isoform 1"/>
    <property type="match status" value="1"/>
</dbReference>
<dbReference type="Proteomes" id="UP000694569">
    <property type="component" value="Unplaced"/>
</dbReference>
<dbReference type="InterPro" id="IPR008930">
    <property type="entry name" value="Terpenoid_cyclase/PrenylTrfase"/>
</dbReference>
<organism evidence="9 10">
    <name type="scientific">Leptobrachium leishanense</name>
    <name type="common">Leishan spiny toad</name>
    <dbReference type="NCBI Taxonomy" id="445787"/>
    <lineage>
        <taxon>Eukaryota</taxon>
        <taxon>Metazoa</taxon>
        <taxon>Chordata</taxon>
        <taxon>Craniata</taxon>
        <taxon>Vertebrata</taxon>
        <taxon>Euteleostomi</taxon>
        <taxon>Amphibia</taxon>
        <taxon>Batrachia</taxon>
        <taxon>Anura</taxon>
        <taxon>Pelobatoidea</taxon>
        <taxon>Megophryidae</taxon>
        <taxon>Leptobrachium</taxon>
    </lineage>
</organism>
<dbReference type="InterPro" id="IPR011625">
    <property type="entry name" value="A2M_N_BRD"/>
</dbReference>
<dbReference type="OrthoDB" id="9998011at2759"/>